<comment type="caution">
    <text evidence="1">The sequence shown here is derived from an EMBL/GenBank/DDBJ whole genome shotgun (WGS) entry which is preliminary data.</text>
</comment>
<keyword evidence="1" id="KW-0808">Transferase</keyword>
<dbReference type="GeneID" id="99637520"/>
<dbReference type="SUPFAM" id="SSF52540">
    <property type="entry name" value="P-loop containing nucleoside triphosphate hydrolases"/>
    <property type="match status" value="1"/>
</dbReference>
<dbReference type="InterPro" id="IPR027417">
    <property type="entry name" value="P-loop_NTPase"/>
</dbReference>
<dbReference type="AlphaFoldDB" id="A0A6N7X1F4"/>
<evidence type="ECO:0000313" key="2">
    <source>
        <dbReference type="Proteomes" id="UP000471052"/>
    </source>
</evidence>
<sequence>MNLVIIGAQASGKMTIGQEIEKMTDMTLFHNHDSIDFVSCFMEYGPISAELIRKIRLNFFEAFAQSNQPLIFTVVIDFNDSNDIAFLRQIQDVFHSFKREVLFVELETDLTERLRRNRTEHRLQCKPVKRDLEWSEKDILSTMTFAQFNPEKSPEFLKYYYKINNTELSARESAQLILQKLNDIEKK</sequence>
<dbReference type="EMBL" id="VUNP01000006">
    <property type="protein sequence ID" value="MST53277.1"/>
    <property type="molecule type" value="Genomic_DNA"/>
</dbReference>
<dbReference type="OrthoDB" id="193997at2"/>
<dbReference type="RefSeq" id="WP_154454490.1">
    <property type="nucleotide sequence ID" value="NZ_CALVGA010000007.1"/>
</dbReference>
<reference evidence="1 2" key="1">
    <citation type="submission" date="2019-08" db="EMBL/GenBank/DDBJ databases">
        <title>In-depth cultivation of the pig gut microbiome towards novel bacterial diversity and tailored functional studies.</title>
        <authorList>
            <person name="Wylensek D."/>
            <person name="Hitch T.C.A."/>
            <person name="Clavel T."/>
        </authorList>
    </citation>
    <scope>NUCLEOTIDE SEQUENCE [LARGE SCALE GENOMIC DNA]</scope>
    <source>
        <strain evidence="1 2">BL-178-WT-3A</strain>
    </source>
</reference>
<accession>A0A6N7X1F4</accession>
<proteinExistence type="predicted"/>
<evidence type="ECO:0000313" key="1">
    <source>
        <dbReference type="EMBL" id="MST53277.1"/>
    </source>
</evidence>
<protein>
    <submittedName>
        <fullName evidence="1">Shikimate kinase</fullName>
    </submittedName>
</protein>
<gene>
    <name evidence="1" type="ORF">FYJ82_02305</name>
</gene>
<dbReference type="Proteomes" id="UP000471052">
    <property type="component" value="Unassembled WGS sequence"/>
</dbReference>
<dbReference type="Gene3D" id="3.40.50.300">
    <property type="entry name" value="P-loop containing nucleotide triphosphate hydrolases"/>
    <property type="match status" value="1"/>
</dbReference>
<name>A0A6N7X1F4_STRAY</name>
<dbReference type="GO" id="GO:0016301">
    <property type="term" value="F:kinase activity"/>
    <property type="evidence" value="ECO:0007669"/>
    <property type="project" value="UniProtKB-KW"/>
</dbReference>
<keyword evidence="1" id="KW-0418">Kinase</keyword>
<organism evidence="1 2">
    <name type="scientific">Streptococcus alactolyticus</name>
    <dbReference type="NCBI Taxonomy" id="29389"/>
    <lineage>
        <taxon>Bacteria</taxon>
        <taxon>Bacillati</taxon>
        <taxon>Bacillota</taxon>
        <taxon>Bacilli</taxon>
        <taxon>Lactobacillales</taxon>
        <taxon>Streptococcaceae</taxon>
        <taxon>Streptococcus</taxon>
    </lineage>
</organism>